<organism evidence="3 4">
    <name type="scientific">Caerostris darwini</name>
    <dbReference type="NCBI Taxonomy" id="1538125"/>
    <lineage>
        <taxon>Eukaryota</taxon>
        <taxon>Metazoa</taxon>
        <taxon>Ecdysozoa</taxon>
        <taxon>Arthropoda</taxon>
        <taxon>Chelicerata</taxon>
        <taxon>Arachnida</taxon>
        <taxon>Araneae</taxon>
        <taxon>Araneomorphae</taxon>
        <taxon>Entelegynae</taxon>
        <taxon>Araneoidea</taxon>
        <taxon>Araneidae</taxon>
        <taxon>Caerostris</taxon>
    </lineage>
</organism>
<dbReference type="Proteomes" id="UP001054837">
    <property type="component" value="Unassembled WGS sequence"/>
</dbReference>
<dbReference type="EMBL" id="BPLQ01002472">
    <property type="protein sequence ID" value="GIX93196.1"/>
    <property type="molecule type" value="Genomic_DNA"/>
</dbReference>
<feature type="transmembrane region" description="Helical" evidence="2">
    <location>
        <begin position="86"/>
        <end position="111"/>
    </location>
</feature>
<reference evidence="3 4" key="1">
    <citation type="submission" date="2021-06" db="EMBL/GenBank/DDBJ databases">
        <title>Caerostris darwini draft genome.</title>
        <authorList>
            <person name="Kono N."/>
            <person name="Arakawa K."/>
        </authorList>
    </citation>
    <scope>NUCLEOTIDE SEQUENCE [LARGE SCALE GENOMIC DNA]</scope>
</reference>
<keyword evidence="2" id="KW-0472">Membrane</keyword>
<evidence type="ECO:0000256" key="2">
    <source>
        <dbReference type="SAM" id="Phobius"/>
    </source>
</evidence>
<name>A0AAV4P828_9ARAC</name>
<evidence type="ECO:0000313" key="3">
    <source>
        <dbReference type="EMBL" id="GIX93196.1"/>
    </source>
</evidence>
<evidence type="ECO:0000256" key="1">
    <source>
        <dbReference type="SAM" id="MobiDB-lite"/>
    </source>
</evidence>
<gene>
    <name evidence="3" type="ORF">CDAR_583151</name>
</gene>
<comment type="caution">
    <text evidence="3">The sequence shown here is derived from an EMBL/GenBank/DDBJ whole genome shotgun (WGS) entry which is preliminary data.</text>
</comment>
<feature type="region of interest" description="Disordered" evidence="1">
    <location>
        <begin position="1"/>
        <end position="22"/>
    </location>
</feature>
<sequence>MSNVTSEAVGNASLLHDSPIQKPVDLPVLPMERRVSNGRANKGAQLSERPIFFSFPCTPRYPLTGPFPQPDRVDIRKTPTTCRITVLVLPFICITFVLMARDVAILVLGSLT</sequence>
<accession>A0AAV4P828</accession>
<keyword evidence="4" id="KW-1185">Reference proteome</keyword>
<proteinExistence type="predicted"/>
<protein>
    <submittedName>
        <fullName evidence="3">Uncharacterized protein</fullName>
    </submittedName>
</protein>
<keyword evidence="2" id="KW-1133">Transmembrane helix</keyword>
<keyword evidence="2" id="KW-0812">Transmembrane</keyword>
<evidence type="ECO:0000313" key="4">
    <source>
        <dbReference type="Proteomes" id="UP001054837"/>
    </source>
</evidence>
<dbReference type="AlphaFoldDB" id="A0AAV4P828"/>